<sequence>MDIGLDHLLNLQSSQPNEDVVLSLVDKKGNQCPARLSVRVTQDSTSGVAGGAVEQAQTSAQMLSRPLVNTSDALTNVSNTLSNQQNIVTSFDALMKKVKVLVKVGDEVAKIHPYVNFAWQVLSAGMKMVQAQQARDQRILDLVVTMDTTYSFVVSADELKNQPVLQDIIKEILKQTIECGYFIREYTRRSFGERAVVHPFAEVDHQIAAFCTAFADLRKDFDSRLTLNTALFLSQAMTKIDAIRRDQLLSHLKPVDMNEYNRNGCLPDTRLDVTKVIIDWIADESSDRKHVLWLYGLAGSGKSTLSTTIARMMRDLQRLGGFFFFDRDIPERGAAKLVTMLSYQLANFDGRIGVEISRIVESIPNIAEMPLEFQFATLLSGNALRSVEWTRGSIIIVVDAIDESGSEADRKILMQALSKGLSGLPLFIRIMVVSRQEPDIQRALGSHSHVRPYLLDFDSAETTGDILQFVRHRLEEIRVKGGFLGTDWPGDDKINALADRASGLFIWASTACLYIESYDPDKRLCELIDQRSESNSSGPFAQLDSLYKTGLQSGGLWNDPSFSSDCCSILGAILCARIPLSYSVIDALLVLPQHRPSRKSISRLTCVLRISETEGIRILHPSFHDYLSKRCSGEQWTIDLELHNKELALRCINLLDKELRENICDMTLPYLIQKKPLPEAISYACRFWIEHTCQISDATDDMIDQIYNFLVNHLIHWMEVLAILKCHDHIIRSIQNLTEWLRKLSRNDTNLQQLAYDGHRFAQYFANTIKEHPLLLYTTALPFTPANTIIHKKFCHNHWLKVVCGVKTWPRQFLQFQGHNDVVCSVAFSPDGSKIVSGSHDKTIRVWDARTGVEMLPPLEGHNSYIFSVAFSLDGSKIISGSYDKTIRVWDAKTGVEMLPPLQGHDSYIFSVAFSPDGSKIVSGSGDKTIQVWDASTGVKMLPPLEGHDGRIYSVAFSPDGSNIVSGSEDRTIRVWDASTGVEMLPPLQGHDSDICSVAFSPDGSKIVSGSGDKTIRVWDASTGVGMFPPLQGHDGYISSVAFSPDGSKIISGSGDKTIQVWDASTGIEMLPPLQGHDSSIFSIAFSPDGSKIVSGSGDRTIRVWDASMGVEVPHAQTVIDGSALNGPFISLKKGWFTNINTGRCLGRLPVGASFHCLQVCGSTLVGWTSAYQLVIICFLTQ</sequence>
<dbReference type="Pfam" id="PF00400">
    <property type="entry name" value="WD40"/>
    <property type="match status" value="7"/>
</dbReference>
<reference evidence="6" key="2">
    <citation type="submission" date="2015-01" db="EMBL/GenBank/DDBJ databases">
        <title>Evolutionary Origins and Diversification of the Mycorrhizal Mutualists.</title>
        <authorList>
            <consortium name="DOE Joint Genome Institute"/>
            <consortium name="Mycorrhizal Genomics Consortium"/>
            <person name="Kohler A."/>
            <person name="Kuo A."/>
            <person name="Nagy L.G."/>
            <person name="Floudas D."/>
            <person name="Copeland A."/>
            <person name="Barry K.W."/>
            <person name="Cichocki N."/>
            <person name="Veneault-Fourrey C."/>
            <person name="LaButti K."/>
            <person name="Lindquist E.A."/>
            <person name="Lipzen A."/>
            <person name="Lundell T."/>
            <person name="Morin E."/>
            <person name="Murat C."/>
            <person name="Riley R."/>
            <person name="Ohm R."/>
            <person name="Sun H."/>
            <person name="Tunlid A."/>
            <person name="Henrissat B."/>
            <person name="Grigoriev I.V."/>
            <person name="Hibbett D.S."/>
            <person name="Martin F."/>
        </authorList>
    </citation>
    <scope>NUCLEOTIDE SEQUENCE [LARGE SCALE GENOMIC DNA]</scope>
    <source>
        <strain evidence="6">F 1598</strain>
    </source>
</reference>
<dbReference type="PROSITE" id="PS50082">
    <property type="entry name" value="WD_REPEATS_2"/>
    <property type="match status" value="7"/>
</dbReference>
<evidence type="ECO:0000313" key="6">
    <source>
        <dbReference type="Proteomes" id="UP000054166"/>
    </source>
</evidence>
<feature type="domain" description="Nephrocystin 3-like N-terminal" evidence="4">
    <location>
        <begin position="278"/>
        <end position="435"/>
    </location>
</feature>
<dbReference type="InterPro" id="IPR036322">
    <property type="entry name" value="WD40_repeat_dom_sf"/>
</dbReference>
<organism evidence="5 6">
    <name type="scientific">Piloderma croceum (strain F 1598)</name>
    <dbReference type="NCBI Taxonomy" id="765440"/>
    <lineage>
        <taxon>Eukaryota</taxon>
        <taxon>Fungi</taxon>
        <taxon>Dikarya</taxon>
        <taxon>Basidiomycota</taxon>
        <taxon>Agaricomycotina</taxon>
        <taxon>Agaricomycetes</taxon>
        <taxon>Agaricomycetidae</taxon>
        <taxon>Atheliales</taxon>
        <taxon>Atheliaceae</taxon>
        <taxon>Piloderma</taxon>
    </lineage>
</organism>
<dbReference type="OrthoDB" id="163438at2759"/>
<dbReference type="InterPro" id="IPR015943">
    <property type="entry name" value="WD40/YVTN_repeat-like_dom_sf"/>
</dbReference>
<dbReference type="EMBL" id="KN832977">
    <property type="protein sequence ID" value="KIM88194.1"/>
    <property type="molecule type" value="Genomic_DNA"/>
</dbReference>
<name>A0A0C3G8X3_PILCF</name>
<dbReference type="STRING" id="765440.A0A0C3G8X3"/>
<proteinExistence type="predicted"/>
<dbReference type="SMART" id="SM00320">
    <property type="entry name" value="WD40"/>
    <property type="match status" value="7"/>
</dbReference>
<dbReference type="InParanoid" id="A0A0C3G8X3"/>
<dbReference type="InterPro" id="IPR019775">
    <property type="entry name" value="WD40_repeat_CS"/>
</dbReference>
<protein>
    <recommendedName>
        <fullName evidence="4">Nephrocystin 3-like N-terminal domain-containing protein</fullName>
    </recommendedName>
</protein>
<dbReference type="InterPro" id="IPR056884">
    <property type="entry name" value="NPHP3-like_N"/>
</dbReference>
<feature type="repeat" description="WD" evidence="3">
    <location>
        <begin position="988"/>
        <end position="1024"/>
    </location>
</feature>
<feature type="repeat" description="WD" evidence="3">
    <location>
        <begin position="1074"/>
        <end position="1106"/>
    </location>
</feature>
<feature type="repeat" description="WD" evidence="3">
    <location>
        <begin position="816"/>
        <end position="857"/>
    </location>
</feature>
<accession>A0A0C3G8X3</accession>
<dbReference type="SUPFAM" id="SSF52540">
    <property type="entry name" value="P-loop containing nucleoside triphosphate hydrolases"/>
    <property type="match status" value="1"/>
</dbReference>
<keyword evidence="1 3" id="KW-0853">WD repeat</keyword>
<evidence type="ECO:0000259" key="4">
    <source>
        <dbReference type="Pfam" id="PF24883"/>
    </source>
</evidence>
<dbReference type="AlphaFoldDB" id="A0A0C3G8X3"/>
<dbReference type="PROSITE" id="PS50294">
    <property type="entry name" value="WD_REPEATS_REGION"/>
    <property type="match status" value="7"/>
</dbReference>
<dbReference type="Pfam" id="PF24883">
    <property type="entry name" value="NPHP3_N"/>
    <property type="match status" value="1"/>
</dbReference>
<dbReference type="Gene3D" id="2.130.10.10">
    <property type="entry name" value="YVTN repeat-like/Quinoprotein amine dehydrogenase"/>
    <property type="match status" value="3"/>
</dbReference>
<gene>
    <name evidence="5" type="ORF">PILCRDRAFT_814095</name>
</gene>
<dbReference type="PRINTS" id="PR00320">
    <property type="entry name" value="GPROTEINBRPT"/>
</dbReference>
<reference evidence="5 6" key="1">
    <citation type="submission" date="2014-04" db="EMBL/GenBank/DDBJ databases">
        <authorList>
            <consortium name="DOE Joint Genome Institute"/>
            <person name="Kuo A."/>
            <person name="Tarkka M."/>
            <person name="Buscot F."/>
            <person name="Kohler A."/>
            <person name="Nagy L.G."/>
            <person name="Floudas D."/>
            <person name="Copeland A."/>
            <person name="Barry K.W."/>
            <person name="Cichocki N."/>
            <person name="Veneault-Fourrey C."/>
            <person name="LaButti K."/>
            <person name="Lindquist E.A."/>
            <person name="Lipzen A."/>
            <person name="Lundell T."/>
            <person name="Morin E."/>
            <person name="Murat C."/>
            <person name="Sun H."/>
            <person name="Tunlid A."/>
            <person name="Henrissat B."/>
            <person name="Grigoriev I.V."/>
            <person name="Hibbett D.S."/>
            <person name="Martin F."/>
            <person name="Nordberg H.P."/>
            <person name="Cantor M.N."/>
            <person name="Hua S.X."/>
        </authorList>
    </citation>
    <scope>NUCLEOTIDE SEQUENCE [LARGE SCALE GENOMIC DNA]</scope>
    <source>
        <strain evidence="5 6">F 1598</strain>
    </source>
</reference>
<dbReference type="HOGENOM" id="CLU_000288_6_3_1"/>
<dbReference type="InterPro" id="IPR027417">
    <property type="entry name" value="P-loop_NTPase"/>
</dbReference>
<dbReference type="PANTHER" id="PTHR44129">
    <property type="entry name" value="WD REPEAT-CONTAINING PROTEIN POP1"/>
    <property type="match status" value="1"/>
</dbReference>
<feature type="repeat" description="WD" evidence="3">
    <location>
        <begin position="902"/>
        <end position="943"/>
    </location>
</feature>
<keyword evidence="6" id="KW-1185">Reference proteome</keyword>
<feature type="repeat" description="WD" evidence="3">
    <location>
        <begin position="1031"/>
        <end position="1072"/>
    </location>
</feature>
<dbReference type="InterPro" id="IPR050349">
    <property type="entry name" value="WD_LIS1/nudF_dynein_reg"/>
</dbReference>
<dbReference type="SUPFAM" id="SSF50978">
    <property type="entry name" value="WD40 repeat-like"/>
    <property type="match status" value="1"/>
</dbReference>
<dbReference type="CDD" id="cd00200">
    <property type="entry name" value="WD40"/>
    <property type="match status" value="1"/>
</dbReference>
<evidence type="ECO:0000256" key="1">
    <source>
        <dbReference type="ARBA" id="ARBA00022574"/>
    </source>
</evidence>
<feature type="repeat" description="WD" evidence="3">
    <location>
        <begin position="945"/>
        <end position="986"/>
    </location>
</feature>
<dbReference type="Proteomes" id="UP000054166">
    <property type="component" value="Unassembled WGS sequence"/>
</dbReference>
<dbReference type="PROSITE" id="PS00678">
    <property type="entry name" value="WD_REPEATS_1"/>
    <property type="match status" value="6"/>
</dbReference>
<dbReference type="InterPro" id="IPR001680">
    <property type="entry name" value="WD40_rpt"/>
</dbReference>
<evidence type="ECO:0000313" key="5">
    <source>
        <dbReference type="EMBL" id="KIM88194.1"/>
    </source>
</evidence>
<keyword evidence="2" id="KW-0677">Repeat</keyword>
<evidence type="ECO:0000256" key="2">
    <source>
        <dbReference type="ARBA" id="ARBA00022737"/>
    </source>
</evidence>
<feature type="repeat" description="WD" evidence="3">
    <location>
        <begin position="859"/>
        <end position="900"/>
    </location>
</feature>
<dbReference type="InterPro" id="IPR020472">
    <property type="entry name" value="WD40_PAC1"/>
</dbReference>
<evidence type="ECO:0000256" key="3">
    <source>
        <dbReference type="PROSITE-ProRule" id="PRU00221"/>
    </source>
</evidence>